<dbReference type="EMBL" id="BMXG01000019">
    <property type="protein sequence ID" value="GHC08485.1"/>
    <property type="molecule type" value="Genomic_DNA"/>
</dbReference>
<proteinExistence type="predicted"/>
<name>A0A8J3GEE0_9BACT</name>
<accession>A0A8J3GEE0</accession>
<organism evidence="2 3">
    <name type="scientific">Cerasicoccus arenae</name>
    <dbReference type="NCBI Taxonomy" id="424488"/>
    <lineage>
        <taxon>Bacteria</taxon>
        <taxon>Pseudomonadati</taxon>
        <taxon>Verrucomicrobiota</taxon>
        <taxon>Opitutia</taxon>
        <taxon>Puniceicoccales</taxon>
        <taxon>Cerasicoccaceae</taxon>
        <taxon>Cerasicoccus</taxon>
    </lineage>
</organism>
<feature type="signal peptide" evidence="1">
    <location>
        <begin position="1"/>
        <end position="25"/>
    </location>
</feature>
<sequence>MITKKGLVLLAAVYASVAFPHRVLAESKPVLSNDTLTLEAGDYQLKFSERGAWTIDGLSYKGAQILVDNGANQTVVKLKARPDLPSKYEFVGTKHGGEVIESLILEVDGEQFPVKQPFSAPKGSVYKLIKVSRFAPYFRGYWEVTLSSEGLTESARFDMLEDTFQVDYAYVFMHCWSPKMTEWEALLANGKIDSGVFPSKSNRALETDVKATAFFSEADNVGAVLVYEKVYKGVSGRKSFLKYRSDYYNKQYLCVNRNELAEENYECKIVGFSVPRNSWKAVAEELMTKACPNG</sequence>
<evidence type="ECO:0000313" key="3">
    <source>
        <dbReference type="Proteomes" id="UP000642829"/>
    </source>
</evidence>
<reference evidence="2" key="2">
    <citation type="submission" date="2020-09" db="EMBL/GenBank/DDBJ databases">
        <authorList>
            <person name="Sun Q."/>
            <person name="Kim S."/>
        </authorList>
    </citation>
    <scope>NUCLEOTIDE SEQUENCE</scope>
    <source>
        <strain evidence="2">KCTC 12870</strain>
    </source>
</reference>
<keyword evidence="3" id="KW-1185">Reference proteome</keyword>
<keyword evidence="1" id="KW-0732">Signal</keyword>
<comment type="caution">
    <text evidence="2">The sequence shown here is derived from an EMBL/GenBank/DDBJ whole genome shotgun (WGS) entry which is preliminary data.</text>
</comment>
<protein>
    <submittedName>
        <fullName evidence="2">Uncharacterized protein</fullName>
    </submittedName>
</protein>
<reference evidence="2" key="1">
    <citation type="journal article" date="2014" name="Int. J. Syst. Evol. Microbiol.">
        <title>Complete genome sequence of Corynebacterium casei LMG S-19264T (=DSM 44701T), isolated from a smear-ripened cheese.</title>
        <authorList>
            <consortium name="US DOE Joint Genome Institute (JGI-PGF)"/>
            <person name="Walter F."/>
            <person name="Albersmeier A."/>
            <person name="Kalinowski J."/>
            <person name="Ruckert C."/>
        </authorList>
    </citation>
    <scope>NUCLEOTIDE SEQUENCE</scope>
    <source>
        <strain evidence="2">KCTC 12870</strain>
    </source>
</reference>
<feature type="chain" id="PRO_5035246276" evidence="1">
    <location>
        <begin position="26"/>
        <end position="294"/>
    </location>
</feature>
<dbReference type="AlphaFoldDB" id="A0A8J3GEE0"/>
<evidence type="ECO:0000256" key="1">
    <source>
        <dbReference type="SAM" id="SignalP"/>
    </source>
</evidence>
<dbReference type="RefSeq" id="WP_189516164.1">
    <property type="nucleotide sequence ID" value="NZ_BMXG01000019.1"/>
</dbReference>
<dbReference type="Proteomes" id="UP000642829">
    <property type="component" value="Unassembled WGS sequence"/>
</dbReference>
<gene>
    <name evidence="2" type="ORF">GCM10007047_27230</name>
</gene>
<evidence type="ECO:0000313" key="2">
    <source>
        <dbReference type="EMBL" id="GHC08485.1"/>
    </source>
</evidence>